<evidence type="ECO:0000313" key="3">
    <source>
        <dbReference type="Proteomes" id="UP001597237"/>
    </source>
</evidence>
<protein>
    <submittedName>
        <fullName evidence="2">Uncharacterized protein</fullName>
    </submittedName>
</protein>
<reference evidence="3" key="1">
    <citation type="journal article" date="2019" name="Int. J. Syst. Evol. Microbiol.">
        <title>The Global Catalogue of Microorganisms (GCM) 10K type strain sequencing project: providing services to taxonomists for standard genome sequencing and annotation.</title>
        <authorList>
            <consortium name="The Broad Institute Genomics Platform"/>
            <consortium name="The Broad Institute Genome Sequencing Center for Infectious Disease"/>
            <person name="Wu L."/>
            <person name="Ma J."/>
        </authorList>
    </citation>
    <scope>NUCLEOTIDE SEQUENCE [LARGE SCALE GENOMIC DNA]</scope>
    <source>
        <strain evidence="3">DFY28</strain>
    </source>
</reference>
<dbReference type="Proteomes" id="UP001597237">
    <property type="component" value="Unassembled WGS sequence"/>
</dbReference>
<proteinExistence type="predicted"/>
<organism evidence="2 3">
    <name type="scientific">Phenylobacterium terrae</name>
    <dbReference type="NCBI Taxonomy" id="2665495"/>
    <lineage>
        <taxon>Bacteria</taxon>
        <taxon>Pseudomonadati</taxon>
        <taxon>Pseudomonadota</taxon>
        <taxon>Alphaproteobacteria</taxon>
        <taxon>Caulobacterales</taxon>
        <taxon>Caulobacteraceae</taxon>
        <taxon>Phenylobacterium</taxon>
    </lineage>
</organism>
<dbReference type="EMBL" id="JBHUEY010000001">
    <property type="protein sequence ID" value="MFD1783666.1"/>
    <property type="molecule type" value="Genomic_DNA"/>
</dbReference>
<dbReference type="RefSeq" id="WP_377283142.1">
    <property type="nucleotide sequence ID" value="NZ_JBHRSI010000008.1"/>
</dbReference>
<sequence length="203" mass="23490">MMRLTTITLAASALALSAGAASAQTWVSVSNRLERLDDRIDAGVRSGDLTRAEAARLRAEFDALARLEMRYRANGLSAWERTDLDRRYDRLAVRVRFERNDAQDGWFGGRGWTDNRGAWISIDRRQAQLDRRIDQGLRTGQLTPAEAARLRAEFHRIARIEARYRSGGLTLAERSDLDRRFDRLAAQIRWERRDSQYGYNRYR</sequence>
<name>A0ABW4N112_9CAUL</name>
<gene>
    <name evidence="2" type="ORF">ACFSC0_09700</name>
</gene>
<keyword evidence="3" id="KW-1185">Reference proteome</keyword>
<feature type="signal peptide" evidence="1">
    <location>
        <begin position="1"/>
        <end position="23"/>
    </location>
</feature>
<evidence type="ECO:0000256" key="1">
    <source>
        <dbReference type="SAM" id="SignalP"/>
    </source>
</evidence>
<evidence type="ECO:0000313" key="2">
    <source>
        <dbReference type="EMBL" id="MFD1783666.1"/>
    </source>
</evidence>
<keyword evidence="1" id="KW-0732">Signal</keyword>
<accession>A0ABW4N112</accession>
<feature type="chain" id="PRO_5046243836" evidence="1">
    <location>
        <begin position="24"/>
        <end position="203"/>
    </location>
</feature>
<comment type="caution">
    <text evidence="2">The sequence shown here is derived from an EMBL/GenBank/DDBJ whole genome shotgun (WGS) entry which is preliminary data.</text>
</comment>